<dbReference type="PANTHER" id="PTHR31707">
    <property type="entry name" value="PECTINESTERASE"/>
    <property type="match status" value="1"/>
</dbReference>
<dbReference type="Proteomes" id="UP000036987">
    <property type="component" value="Unassembled WGS sequence"/>
</dbReference>
<dbReference type="FunFam" id="2.160.20.10:FF:000001">
    <property type="entry name" value="Pectinesterase"/>
    <property type="match status" value="1"/>
</dbReference>
<dbReference type="InterPro" id="IPR011050">
    <property type="entry name" value="Pectin_lyase_fold/virulence"/>
</dbReference>
<feature type="active site" evidence="6">
    <location>
        <position position="370"/>
    </location>
</feature>
<evidence type="ECO:0000313" key="10">
    <source>
        <dbReference type="EMBL" id="KMZ74956.1"/>
    </source>
</evidence>
<dbReference type="InterPro" id="IPR006501">
    <property type="entry name" value="Pectinesterase_inhib_dom"/>
</dbReference>
<dbReference type="InterPro" id="IPR000070">
    <property type="entry name" value="Pectinesterase_cat"/>
</dbReference>
<dbReference type="AlphaFoldDB" id="A0A0K9Q0W3"/>
<evidence type="ECO:0000256" key="8">
    <source>
        <dbReference type="SAM" id="SignalP"/>
    </source>
</evidence>
<name>A0A0K9Q0W3_ZOSMR</name>
<accession>A0A0K9Q0W3</accession>
<dbReference type="SUPFAM" id="SSF101148">
    <property type="entry name" value="Plant invertase/pectin methylesterase inhibitor"/>
    <property type="match status" value="1"/>
</dbReference>
<dbReference type="GO" id="GO:0046910">
    <property type="term" value="F:pectinesterase inhibitor activity"/>
    <property type="evidence" value="ECO:0000318"/>
    <property type="project" value="GO_Central"/>
</dbReference>
<comment type="similarity">
    <text evidence="3">In the C-terminal section; belongs to the pectinesterase family.</text>
</comment>
<dbReference type="UniPathway" id="UPA00545">
    <property type="reaction ID" value="UER00823"/>
</dbReference>
<dbReference type="SUPFAM" id="SSF51126">
    <property type="entry name" value="Pectin lyase-like"/>
    <property type="match status" value="1"/>
</dbReference>
<dbReference type="Gene3D" id="1.20.140.40">
    <property type="entry name" value="Invertase/pectin methylesterase inhibitor family protein"/>
    <property type="match status" value="1"/>
</dbReference>
<dbReference type="CDD" id="cd15798">
    <property type="entry name" value="PMEI-like_3"/>
    <property type="match status" value="1"/>
</dbReference>
<feature type="signal peptide" evidence="8">
    <location>
        <begin position="1"/>
        <end position="38"/>
    </location>
</feature>
<evidence type="ECO:0000256" key="6">
    <source>
        <dbReference type="PROSITE-ProRule" id="PRU10040"/>
    </source>
</evidence>
<evidence type="ECO:0000256" key="3">
    <source>
        <dbReference type="ARBA" id="ARBA00007786"/>
    </source>
</evidence>
<gene>
    <name evidence="10" type="ORF">ZOSMA_120G00490</name>
</gene>
<feature type="chain" id="PRO_5005528453" description="Pectinesterase" evidence="8">
    <location>
        <begin position="39"/>
        <end position="532"/>
    </location>
</feature>
<keyword evidence="8" id="KW-0732">Signal</keyword>
<dbReference type="NCBIfam" id="TIGR01614">
    <property type="entry name" value="PME_inhib"/>
    <property type="match status" value="1"/>
</dbReference>
<dbReference type="InterPro" id="IPR012334">
    <property type="entry name" value="Pectin_lyas_fold"/>
</dbReference>
<dbReference type="OMA" id="IAGRSWI"/>
<dbReference type="GO" id="GO:0030599">
    <property type="term" value="F:pectinesterase activity"/>
    <property type="evidence" value="ECO:0000318"/>
    <property type="project" value="GO_Central"/>
</dbReference>
<dbReference type="EC" id="3.1.1.11" evidence="7"/>
<dbReference type="GO" id="GO:0042545">
    <property type="term" value="P:cell wall modification"/>
    <property type="evidence" value="ECO:0007669"/>
    <property type="project" value="UniProtKB-UniRule"/>
</dbReference>
<evidence type="ECO:0000256" key="2">
    <source>
        <dbReference type="ARBA" id="ARBA00006027"/>
    </source>
</evidence>
<evidence type="ECO:0000256" key="7">
    <source>
        <dbReference type="RuleBase" id="RU000589"/>
    </source>
</evidence>
<evidence type="ECO:0000256" key="4">
    <source>
        <dbReference type="ARBA" id="ARBA00022801"/>
    </source>
</evidence>
<keyword evidence="4 7" id="KW-0378">Hydrolase</keyword>
<organism evidence="10 11">
    <name type="scientific">Zostera marina</name>
    <name type="common">Eelgrass</name>
    <dbReference type="NCBI Taxonomy" id="29655"/>
    <lineage>
        <taxon>Eukaryota</taxon>
        <taxon>Viridiplantae</taxon>
        <taxon>Streptophyta</taxon>
        <taxon>Embryophyta</taxon>
        <taxon>Tracheophyta</taxon>
        <taxon>Spermatophyta</taxon>
        <taxon>Magnoliopsida</taxon>
        <taxon>Liliopsida</taxon>
        <taxon>Zosteraceae</taxon>
        <taxon>Zostera</taxon>
    </lineage>
</organism>
<dbReference type="EMBL" id="LFYR01000223">
    <property type="protein sequence ID" value="KMZ74956.1"/>
    <property type="molecule type" value="Genomic_DNA"/>
</dbReference>
<proteinExistence type="inferred from homology"/>
<dbReference type="Gene3D" id="2.160.20.10">
    <property type="entry name" value="Single-stranded right-handed beta-helix, Pectin lyase-like"/>
    <property type="match status" value="1"/>
</dbReference>
<comment type="caution">
    <text evidence="10">The sequence shown here is derived from an EMBL/GenBank/DDBJ whole genome shotgun (WGS) entry which is preliminary data.</text>
</comment>
<evidence type="ECO:0000259" key="9">
    <source>
        <dbReference type="SMART" id="SM00856"/>
    </source>
</evidence>
<comment type="catalytic activity">
    <reaction evidence="7">
        <text>[(1-&gt;4)-alpha-D-galacturonosyl methyl ester](n) + n H2O = [(1-&gt;4)-alpha-D-galacturonosyl](n) + n methanol + n H(+)</text>
        <dbReference type="Rhea" id="RHEA:22380"/>
        <dbReference type="Rhea" id="RHEA-COMP:14570"/>
        <dbReference type="Rhea" id="RHEA-COMP:14573"/>
        <dbReference type="ChEBI" id="CHEBI:15377"/>
        <dbReference type="ChEBI" id="CHEBI:15378"/>
        <dbReference type="ChEBI" id="CHEBI:17790"/>
        <dbReference type="ChEBI" id="CHEBI:140522"/>
        <dbReference type="ChEBI" id="CHEBI:140523"/>
        <dbReference type="EC" id="3.1.1.11"/>
    </reaction>
</comment>
<evidence type="ECO:0000256" key="1">
    <source>
        <dbReference type="ARBA" id="ARBA00005184"/>
    </source>
</evidence>
<dbReference type="OrthoDB" id="2019149at2759"/>
<dbReference type="Pfam" id="PF04043">
    <property type="entry name" value="PMEI"/>
    <property type="match status" value="1"/>
</dbReference>
<dbReference type="PROSITE" id="PS00503">
    <property type="entry name" value="PECTINESTERASE_2"/>
    <property type="match status" value="1"/>
</dbReference>
<sequence length="532" mass="59377">MLLNIPKFNSTFPRMNLKHLLILFLPLLLLLQIHGAFADDHERRSLGKWCSDVPHPESCTKSLPRHEMVDRPTFYGLSLEASLTNAIAARNHLRGFKKNLAKSDYQAWYGCENLYTNTVLQLNRTILFRKAIDSPYDYQTWLSAALTNLDVCGSRIFTSDVMLPDVKFFNGSLTKYNVSQLISNCLAINEPNLITANQPTALLREKEYRGRILATVKPDIIVAKDGSGKYSTIGPAVRAGARRARVDGRRLVIYVKKGVYNENINIPSSMRDVTLIGDGKGKTIITGRNSVKDGYTLITSATLAVFGDGFVAMDLTIRNTYGLGSQALALLLASDNSVIYRASLEGYQDTLCVFSQRQFYRECDIYGTVDFIFGNAAAVIQKCNIIARKPAKGGANVITAQGRTDPNQNTGIVIQFCNIISSPEFWPVHRTVSTYLGRPWKIYSRTVFLQNYFSSIVHLKGYLEFRGTLGLDTLYYAEFRNTGPSSLGRFRVKWPGYHVIVRPSLVKQFTVNSFIAGGVWITTTGVPFTGGF</sequence>
<dbReference type="STRING" id="29655.A0A0K9Q0W3"/>
<dbReference type="GO" id="GO:0045490">
    <property type="term" value="P:pectin catabolic process"/>
    <property type="evidence" value="ECO:0007669"/>
    <property type="project" value="UniProtKB-UniRule"/>
</dbReference>
<feature type="domain" description="Pectinesterase inhibitor" evidence="9">
    <location>
        <begin position="41"/>
        <end position="188"/>
    </location>
</feature>
<keyword evidence="5 7" id="KW-0063">Aspartyl esterase</keyword>
<dbReference type="InterPro" id="IPR033131">
    <property type="entry name" value="Pectinesterase_Asp_AS"/>
</dbReference>
<dbReference type="InterPro" id="IPR035513">
    <property type="entry name" value="Invertase/methylesterase_inhib"/>
</dbReference>
<protein>
    <recommendedName>
        <fullName evidence="7">Pectinesterase</fullName>
        <ecNumber evidence="7">3.1.1.11</ecNumber>
    </recommendedName>
</protein>
<comment type="similarity">
    <text evidence="2">In the N-terminal section; belongs to the PMEI family.</text>
</comment>
<reference evidence="11" key="1">
    <citation type="journal article" date="2016" name="Nature">
        <title>The genome of the seagrass Zostera marina reveals angiosperm adaptation to the sea.</title>
        <authorList>
            <person name="Olsen J.L."/>
            <person name="Rouze P."/>
            <person name="Verhelst B."/>
            <person name="Lin Y.-C."/>
            <person name="Bayer T."/>
            <person name="Collen J."/>
            <person name="Dattolo E."/>
            <person name="De Paoli E."/>
            <person name="Dittami S."/>
            <person name="Maumus F."/>
            <person name="Michel G."/>
            <person name="Kersting A."/>
            <person name="Lauritano C."/>
            <person name="Lohaus R."/>
            <person name="Toepel M."/>
            <person name="Tonon T."/>
            <person name="Vanneste K."/>
            <person name="Amirebrahimi M."/>
            <person name="Brakel J."/>
            <person name="Bostroem C."/>
            <person name="Chovatia M."/>
            <person name="Grimwood J."/>
            <person name="Jenkins J.W."/>
            <person name="Jueterbock A."/>
            <person name="Mraz A."/>
            <person name="Stam W.T."/>
            <person name="Tice H."/>
            <person name="Bornberg-Bauer E."/>
            <person name="Green P.J."/>
            <person name="Pearson G.A."/>
            <person name="Procaccini G."/>
            <person name="Duarte C.M."/>
            <person name="Schmutz J."/>
            <person name="Reusch T.B.H."/>
            <person name="Van de Peer Y."/>
        </authorList>
    </citation>
    <scope>NUCLEOTIDE SEQUENCE [LARGE SCALE GENOMIC DNA]</scope>
    <source>
        <strain evidence="11">cv. Finnish</strain>
    </source>
</reference>
<dbReference type="Pfam" id="PF01095">
    <property type="entry name" value="Pectinesterase"/>
    <property type="match status" value="1"/>
</dbReference>
<evidence type="ECO:0000256" key="5">
    <source>
        <dbReference type="ARBA" id="ARBA00023085"/>
    </source>
</evidence>
<dbReference type="SMART" id="SM00856">
    <property type="entry name" value="PMEI"/>
    <property type="match status" value="1"/>
</dbReference>
<keyword evidence="11" id="KW-1185">Reference proteome</keyword>
<evidence type="ECO:0000313" key="11">
    <source>
        <dbReference type="Proteomes" id="UP000036987"/>
    </source>
</evidence>
<comment type="pathway">
    <text evidence="1 7">Glycan metabolism; pectin degradation; 2-dehydro-3-deoxy-D-gluconate from pectin: step 1/5.</text>
</comment>